<evidence type="ECO:0000256" key="1">
    <source>
        <dbReference type="SAM" id="MobiDB-lite"/>
    </source>
</evidence>
<organism evidence="2">
    <name type="scientific">Pyricularia oryzae (strain Y34)</name>
    <name type="common">Rice blast fungus</name>
    <name type="synonym">Magnaporthe oryzae</name>
    <dbReference type="NCBI Taxonomy" id="1143189"/>
    <lineage>
        <taxon>Eukaryota</taxon>
        <taxon>Fungi</taxon>
        <taxon>Dikarya</taxon>
        <taxon>Ascomycota</taxon>
        <taxon>Pezizomycotina</taxon>
        <taxon>Sordariomycetes</taxon>
        <taxon>Sordariomycetidae</taxon>
        <taxon>Magnaporthales</taxon>
        <taxon>Pyriculariaceae</taxon>
        <taxon>Pyricularia</taxon>
    </lineage>
</organism>
<dbReference type="EMBL" id="JH793068">
    <property type="protein sequence ID" value="ELQ32758.1"/>
    <property type="molecule type" value="Genomic_DNA"/>
</dbReference>
<accession>A0AA97NMA7</accession>
<dbReference type="AlphaFoldDB" id="A0AA97NMA7"/>
<reference evidence="2" key="1">
    <citation type="journal article" date="2012" name="PLoS Genet.">
        <title>Comparative analysis of the genomes of two field isolates of the rice blast fungus Magnaporthe oryzae.</title>
        <authorList>
            <person name="Xue M."/>
            <person name="Yang J."/>
            <person name="Li Z."/>
            <person name="Hu S."/>
            <person name="Yao N."/>
            <person name="Dean R.A."/>
            <person name="Zhao W."/>
            <person name="Shen M."/>
            <person name="Zhang H."/>
            <person name="Li C."/>
            <person name="Liu L."/>
            <person name="Cao L."/>
            <person name="Xu X."/>
            <person name="Xing Y."/>
            <person name="Hsiang T."/>
            <person name="Zhang Z."/>
            <person name="Xu J.R."/>
            <person name="Peng Y.L."/>
        </authorList>
    </citation>
    <scope>NUCLEOTIDE SEQUENCE</scope>
    <source>
        <strain evidence="2">Y34</strain>
    </source>
</reference>
<name>A0AA97NMA7_PYRO3</name>
<feature type="compositionally biased region" description="Polar residues" evidence="1">
    <location>
        <begin position="1"/>
        <end position="20"/>
    </location>
</feature>
<feature type="compositionally biased region" description="Low complexity" evidence="1">
    <location>
        <begin position="21"/>
        <end position="32"/>
    </location>
</feature>
<proteinExistence type="predicted"/>
<gene>
    <name evidence="2" type="ORF">OOU_Y34scaffold01047g1</name>
</gene>
<dbReference type="Proteomes" id="UP000011086">
    <property type="component" value="Unassembled WGS sequence"/>
</dbReference>
<evidence type="ECO:0000313" key="2">
    <source>
        <dbReference type="EMBL" id="ELQ32758.1"/>
    </source>
</evidence>
<sequence length="277" mass="31305">MHAPQTQEPVNKSRSTCDRPTSNQSQTKSNQQRAPGSLQRITQYTQSNQRDVERNIQASAICPRRARICFPVPVAPQSTETPSTAVKRTFWVKEWSRVYRMPTEFESRPRPNGVAGFSALPWAPEQRLDGDISQITRCIPVELEQVCRLWDDENGGIRTEHASVGRHCQTLYSGMEPKDNGKDNHASVKAISIGTVPHYAVIWDPRRTKAQSLESIAVETLYFRGDDLDGTIVASRSHAPPDVGARAERPGRRAIWWRSSEPRRLLLTRVKRQKAGK</sequence>
<protein>
    <submittedName>
        <fullName evidence="2">Uncharacterized protein</fullName>
    </submittedName>
</protein>
<feature type="region of interest" description="Disordered" evidence="1">
    <location>
        <begin position="1"/>
        <end position="39"/>
    </location>
</feature>